<dbReference type="Proteomes" id="UP000192468">
    <property type="component" value="Unassembled WGS sequence"/>
</dbReference>
<dbReference type="InterPro" id="IPR003607">
    <property type="entry name" value="HD/PDEase_dom"/>
</dbReference>
<evidence type="ECO:0000313" key="2">
    <source>
        <dbReference type="EMBL" id="SMC25846.1"/>
    </source>
</evidence>
<dbReference type="AlphaFoldDB" id="A0A1W1XPM3"/>
<dbReference type="SMART" id="SM00471">
    <property type="entry name" value="HDc"/>
    <property type="match status" value="1"/>
</dbReference>
<gene>
    <name evidence="2" type="ORF">SAMN02745134_02599</name>
</gene>
<feature type="domain" description="HD-GYP" evidence="1">
    <location>
        <begin position="105"/>
        <end position="301"/>
    </location>
</feature>
<proteinExistence type="predicted"/>
<dbReference type="RefSeq" id="WP_084116422.1">
    <property type="nucleotide sequence ID" value="NZ_FWXH01000010.1"/>
</dbReference>
<organism evidence="2 3">
    <name type="scientific">Clostridium acidisoli DSM 12555</name>
    <dbReference type="NCBI Taxonomy" id="1121291"/>
    <lineage>
        <taxon>Bacteria</taxon>
        <taxon>Bacillati</taxon>
        <taxon>Bacillota</taxon>
        <taxon>Clostridia</taxon>
        <taxon>Eubacteriales</taxon>
        <taxon>Clostridiaceae</taxon>
        <taxon>Clostridium</taxon>
    </lineage>
</organism>
<protein>
    <submittedName>
        <fullName evidence="2">HD-GYP domain, c-di-GMP phosphodiesterase class II (Or its inactivated variant)</fullName>
    </submittedName>
</protein>
<accession>A0A1W1XPM3</accession>
<dbReference type="SUPFAM" id="SSF109604">
    <property type="entry name" value="HD-domain/PDEase-like"/>
    <property type="match status" value="1"/>
</dbReference>
<dbReference type="OrthoDB" id="9804747at2"/>
<evidence type="ECO:0000313" key="3">
    <source>
        <dbReference type="Proteomes" id="UP000192468"/>
    </source>
</evidence>
<dbReference type="PANTHER" id="PTHR43155:SF2">
    <property type="entry name" value="CYCLIC DI-GMP PHOSPHODIESTERASE PA4108"/>
    <property type="match status" value="1"/>
</dbReference>
<dbReference type="Gene3D" id="1.10.3210.10">
    <property type="entry name" value="Hypothetical protein af1432"/>
    <property type="match status" value="1"/>
</dbReference>
<dbReference type="CDD" id="cd00077">
    <property type="entry name" value="HDc"/>
    <property type="match status" value="1"/>
</dbReference>
<dbReference type="Pfam" id="PF13487">
    <property type="entry name" value="HD_5"/>
    <property type="match status" value="1"/>
</dbReference>
<name>A0A1W1XPM3_9CLOT</name>
<evidence type="ECO:0000259" key="1">
    <source>
        <dbReference type="PROSITE" id="PS51832"/>
    </source>
</evidence>
<dbReference type="EMBL" id="FWXH01000010">
    <property type="protein sequence ID" value="SMC25846.1"/>
    <property type="molecule type" value="Genomic_DNA"/>
</dbReference>
<dbReference type="PANTHER" id="PTHR43155">
    <property type="entry name" value="CYCLIC DI-GMP PHOSPHODIESTERASE PA4108-RELATED"/>
    <property type="match status" value="1"/>
</dbReference>
<keyword evidence="3" id="KW-1185">Reference proteome</keyword>
<dbReference type="STRING" id="1121291.SAMN02745134_02599"/>
<dbReference type="InterPro" id="IPR037522">
    <property type="entry name" value="HD_GYP_dom"/>
</dbReference>
<sequence length="352" mass="39806">MRLEFMCNVKENEVLGKNIYTSEGTILLKAGVSLNSFFIDKLKKIGVSYVYIQDERLDDVLAIDDKLVELKRLTIKNMSKIVKNVFNKDKKGLHDSIEILEELIDYVAENGDVNDLLFDVKTYDNYTYLHCIDTGIMSTFLGVNMKFNHLELRELGTGAILHDIGKTKIPNSIINKTSSLTKEEFEEIKRHPIYGKEILEKNYSISDNTIKVVSEHHERFDGKGYPNGLTGNAISKFGKVVGVCDVYAAVTSNRSYRKRFKPNDAYELILSGSGTMFDDEIVQKFKNTFSIYPLGCRVILSNSIEGYVVKQNVGFPDRPVIRVMDENGKTGANSFYEINLMNSINITIIGIA</sequence>
<reference evidence="2 3" key="1">
    <citation type="submission" date="2017-04" db="EMBL/GenBank/DDBJ databases">
        <authorList>
            <person name="Afonso C.L."/>
            <person name="Miller P.J."/>
            <person name="Scott M.A."/>
            <person name="Spackman E."/>
            <person name="Goraichik I."/>
            <person name="Dimitrov K.M."/>
            <person name="Suarez D.L."/>
            <person name="Swayne D.E."/>
        </authorList>
    </citation>
    <scope>NUCLEOTIDE SEQUENCE [LARGE SCALE GENOMIC DNA]</scope>
    <source>
        <strain evidence="2 3">DSM 12555</strain>
    </source>
</reference>
<dbReference type="PROSITE" id="PS51832">
    <property type="entry name" value="HD_GYP"/>
    <property type="match status" value="1"/>
</dbReference>